<dbReference type="AlphaFoldDB" id="A0A8T3VV49"/>
<protein>
    <submittedName>
        <fullName evidence="1">Uncharacterized protein</fullName>
    </submittedName>
</protein>
<name>A0A8T3VV49_9EURY</name>
<organism evidence="1 2">
    <name type="scientific">Methanobrevibacter millerae</name>
    <dbReference type="NCBI Taxonomy" id="230361"/>
    <lineage>
        <taxon>Archaea</taxon>
        <taxon>Methanobacteriati</taxon>
        <taxon>Methanobacteriota</taxon>
        <taxon>Methanomada group</taxon>
        <taxon>Methanobacteria</taxon>
        <taxon>Methanobacteriales</taxon>
        <taxon>Methanobacteriaceae</taxon>
        <taxon>Methanobrevibacter</taxon>
    </lineage>
</organism>
<comment type="caution">
    <text evidence="1">The sequence shown here is derived from an EMBL/GenBank/DDBJ whole genome shotgun (WGS) entry which is preliminary data.</text>
</comment>
<evidence type="ECO:0000313" key="1">
    <source>
        <dbReference type="EMBL" id="MBE6511499.1"/>
    </source>
</evidence>
<proteinExistence type="predicted"/>
<accession>A0A8T3VV49</accession>
<sequence length="115" mass="12742">MLISVSCIWAADKVIYYENDTLIQYDSLNFTIPHGYGPLNSSQNETTVVFINEKNETINITVGDKLAKGNHTMFGSHTGYLNKTNSTFTFSYVDSGKNVTVSARSQPIILKVLEG</sequence>
<dbReference type="EMBL" id="SUTF01000018">
    <property type="protein sequence ID" value="MBE6511499.1"/>
    <property type="molecule type" value="Genomic_DNA"/>
</dbReference>
<gene>
    <name evidence="1" type="ORF">E7Z74_09645</name>
</gene>
<dbReference type="Proteomes" id="UP000713479">
    <property type="component" value="Unassembled WGS sequence"/>
</dbReference>
<reference evidence="1" key="1">
    <citation type="submission" date="2019-04" db="EMBL/GenBank/DDBJ databases">
        <title>Evolution of Biomass-Degrading Anaerobic Consortia Revealed by Metagenomics.</title>
        <authorList>
            <person name="Peng X."/>
        </authorList>
    </citation>
    <scope>NUCLEOTIDE SEQUENCE</scope>
    <source>
        <strain evidence="1">SIG13</strain>
    </source>
</reference>
<evidence type="ECO:0000313" key="2">
    <source>
        <dbReference type="Proteomes" id="UP000713479"/>
    </source>
</evidence>